<sequence length="204" mass="23204">MADFDTEGRVARGTAEVARDWVSASGLNEAERDDLAAFVDNHDSLTFVQERDALLDAYAADARVILPPWFRAVRTTLAFVYPPQLVRVDDFIWDDSPYSEDVEDLWFEMFTGYSDPEQRDLFADRAGVYTIGGCADLDIDLYIGITLSDPHDRRIFAWAEADLRDDYLDGRPPSESVSPIFESYPQFLAHIVDMRPRPGDRPDQ</sequence>
<protein>
    <submittedName>
        <fullName evidence="1">Uncharacterized protein</fullName>
    </submittedName>
</protein>
<evidence type="ECO:0000313" key="1">
    <source>
        <dbReference type="EMBL" id="MDR7328118.1"/>
    </source>
</evidence>
<dbReference type="Proteomes" id="UP001183629">
    <property type="component" value="Unassembled WGS sequence"/>
</dbReference>
<dbReference type="EMBL" id="JAVDYC010000001">
    <property type="protein sequence ID" value="MDR7328118.1"/>
    <property type="molecule type" value="Genomic_DNA"/>
</dbReference>
<accession>A0AAE4A204</accession>
<proteinExistence type="predicted"/>
<dbReference type="AlphaFoldDB" id="A0AAE4A204"/>
<organism evidence="1 2">
    <name type="scientific">Catenuloplanes niger</name>
    <dbReference type="NCBI Taxonomy" id="587534"/>
    <lineage>
        <taxon>Bacteria</taxon>
        <taxon>Bacillati</taxon>
        <taxon>Actinomycetota</taxon>
        <taxon>Actinomycetes</taxon>
        <taxon>Micromonosporales</taxon>
        <taxon>Micromonosporaceae</taxon>
        <taxon>Catenuloplanes</taxon>
    </lineage>
</organism>
<reference evidence="1 2" key="1">
    <citation type="submission" date="2023-07" db="EMBL/GenBank/DDBJ databases">
        <title>Sequencing the genomes of 1000 actinobacteria strains.</title>
        <authorList>
            <person name="Klenk H.-P."/>
        </authorList>
    </citation>
    <scope>NUCLEOTIDE SEQUENCE [LARGE SCALE GENOMIC DNA]</scope>
    <source>
        <strain evidence="1 2">DSM 44711</strain>
    </source>
</reference>
<keyword evidence="2" id="KW-1185">Reference proteome</keyword>
<dbReference type="RefSeq" id="WP_310429036.1">
    <property type="nucleotide sequence ID" value="NZ_JAVDYC010000001.1"/>
</dbReference>
<comment type="caution">
    <text evidence="1">The sequence shown here is derived from an EMBL/GenBank/DDBJ whole genome shotgun (WGS) entry which is preliminary data.</text>
</comment>
<name>A0AAE4A204_9ACTN</name>
<gene>
    <name evidence="1" type="ORF">J2S44_008368</name>
</gene>
<evidence type="ECO:0000313" key="2">
    <source>
        <dbReference type="Proteomes" id="UP001183629"/>
    </source>
</evidence>